<reference evidence="1" key="1">
    <citation type="submission" date="2019-08" db="EMBL/GenBank/DDBJ databases">
        <authorList>
            <person name="Kucharzyk K."/>
            <person name="Murdoch R.W."/>
            <person name="Higgins S."/>
            <person name="Loffler F."/>
        </authorList>
    </citation>
    <scope>NUCLEOTIDE SEQUENCE</scope>
</reference>
<sequence length="769" mass="87146">MEVVVFPYKASMWDSLESVWLAAQDDPQCDAYVVPIPYFDRLPDGSLGQMHDEGDLYPDYVPVVNWRAYDTRARHPDVVFIHYPYDHANHVTSVHPDYYSDRLKGLTDLLAYVPYFVAMEELQEEFCLCPGVFNADKVFVQSEKIRRAYIQALKKYQGAPRGAAEREHLESKYEALGSPKFDKIVNAKEASFQFPDAWKRLLYRPDGSRKRVVLYNTTVTGLLRGNGSVLRKLRYVFDSFAAQDDFLLLWRPHPFNLTAYQTMRPQLLHDYLGIIDDYKSKGFGIYDDSPDLDRAIAVADAYYGDGSSLVALFQCAGKPVILQDSDYAPGPSDPAREPPFRFENLFDGGDCFWFTSAENNALFQMDKSSGAVRYKGSFPNEKVDAWLQYGAIAKCNGRLYFSPRSAEALGEYDIEKKTFRRIPFPPPSVRSQVRYNPACSFNAVASHGAYVFFIGASYPAIVRYDTATQETRYFSDWVAPVDKLINNTEYNYFARMSVTHDSRHIIAACSNANAVVVLDMETGASVVHEVGTRRCQYSSIAYDGENYWLAPILDGPIVKWNMNSGEFWELDAFPKEFDRGIAGWASFFAIRCVERALWLFPCTANMVLKIDPDSHAIAEAKAFADVCRGPVPDLASPTSRFFSVSDADGVIHAFNFRTNRLISYDAARDALSGQAVQPPAEFKKLRIFTDAARYLQRPDSSDVRDCYFYEPQKHTLNELFGSLFSEQCKPMLELCLARQGLLFENIAAHTDGTAGRHIWKSAKDSVLKY</sequence>
<evidence type="ECO:0000313" key="1">
    <source>
        <dbReference type="EMBL" id="MPM42951.1"/>
    </source>
</evidence>
<gene>
    <name evidence="1" type="ORF">SDC9_89623</name>
</gene>
<proteinExistence type="predicted"/>
<accession>A0A644ZST0</accession>
<dbReference type="InterPro" id="IPR015943">
    <property type="entry name" value="WD40/YVTN_repeat-like_dom_sf"/>
</dbReference>
<dbReference type="EMBL" id="VSSQ01009920">
    <property type="protein sequence ID" value="MPM42951.1"/>
    <property type="molecule type" value="Genomic_DNA"/>
</dbReference>
<comment type="caution">
    <text evidence="1">The sequence shown here is derived from an EMBL/GenBank/DDBJ whole genome shotgun (WGS) entry which is preliminary data.</text>
</comment>
<dbReference type="AlphaFoldDB" id="A0A644ZST0"/>
<protein>
    <recommendedName>
        <fullName evidence="2">CDP-Glycerol:Poly(Glycerophosphate) glycerophosphotransferase</fullName>
    </recommendedName>
</protein>
<name>A0A644ZST0_9ZZZZ</name>
<organism evidence="1">
    <name type="scientific">bioreactor metagenome</name>
    <dbReference type="NCBI Taxonomy" id="1076179"/>
    <lineage>
        <taxon>unclassified sequences</taxon>
        <taxon>metagenomes</taxon>
        <taxon>ecological metagenomes</taxon>
    </lineage>
</organism>
<dbReference type="SUPFAM" id="SSF63825">
    <property type="entry name" value="YWTD domain"/>
    <property type="match status" value="1"/>
</dbReference>
<evidence type="ECO:0008006" key="2">
    <source>
        <dbReference type="Google" id="ProtNLM"/>
    </source>
</evidence>
<dbReference type="Gene3D" id="2.130.10.10">
    <property type="entry name" value="YVTN repeat-like/Quinoprotein amine dehydrogenase"/>
    <property type="match status" value="1"/>
</dbReference>